<proteinExistence type="inferred from homology"/>
<name>A0A1H3PX76_9ACTN</name>
<dbReference type="GO" id="GO:0030145">
    <property type="term" value="F:manganese ion binding"/>
    <property type="evidence" value="ECO:0007669"/>
    <property type="project" value="UniProtKB-UniRule"/>
</dbReference>
<keyword evidence="8" id="KW-0479">Metal-binding</keyword>
<dbReference type="STRING" id="405436.SAMN05444365_10573"/>
<feature type="binding site" evidence="8">
    <location>
        <position position="285"/>
    </location>
    <ligand>
        <name>Mn(2+)</name>
        <dbReference type="ChEBI" id="CHEBI:29035"/>
        <label>2</label>
    </ligand>
</feature>
<feature type="active site" evidence="8">
    <location>
        <position position="371"/>
    </location>
</feature>
<dbReference type="GO" id="GO:0070006">
    <property type="term" value="F:metalloaminopeptidase activity"/>
    <property type="evidence" value="ECO:0007669"/>
    <property type="project" value="InterPro"/>
</dbReference>
<dbReference type="Proteomes" id="UP000242415">
    <property type="component" value="Unassembled WGS sequence"/>
</dbReference>
<feature type="binding site" evidence="8">
    <location>
        <position position="290"/>
    </location>
    <ligand>
        <name>Mn(2+)</name>
        <dbReference type="ChEBI" id="CHEBI:29035"/>
        <label>2</label>
    </ligand>
</feature>
<evidence type="ECO:0000256" key="3">
    <source>
        <dbReference type="ARBA" id="ARBA00009528"/>
    </source>
</evidence>
<dbReference type="AlphaFoldDB" id="A0A1H3PX76"/>
<feature type="binding site" evidence="8">
    <location>
        <position position="367"/>
    </location>
    <ligand>
        <name>Mn(2+)</name>
        <dbReference type="ChEBI" id="CHEBI:29035"/>
        <label>1</label>
    </ligand>
</feature>
<dbReference type="InterPro" id="IPR008283">
    <property type="entry name" value="Peptidase_M17_N"/>
</dbReference>
<protein>
    <recommendedName>
        <fullName evidence="8">Probable cytosol aminopeptidase</fullName>
        <ecNumber evidence="8">3.4.11.1</ecNumber>
    </recommendedName>
    <alternativeName>
        <fullName evidence="8">Leucine aminopeptidase</fullName>
        <shortName evidence="8">LAP</shortName>
        <ecNumber evidence="8">3.4.11.10</ecNumber>
    </alternativeName>
    <alternativeName>
        <fullName evidence="8">Leucyl aminopeptidase</fullName>
    </alternativeName>
</protein>
<accession>A0A1H3PX76</accession>
<dbReference type="RefSeq" id="WP_091557027.1">
    <property type="nucleotide sequence ID" value="NZ_FNPH01000005.1"/>
</dbReference>
<evidence type="ECO:0000256" key="8">
    <source>
        <dbReference type="HAMAP-Rule" id="MF_00181"/>
    </source>
</evidence>
<dbReference type="SUPFAM" id="SSF52949">
    <property type="entry name" value="Macro domain-like"/>
    <property type="match status" value="1"/>
</dbReference>
<feature type="binding site" evidence="8">
    <location>
        <position position="308"/>
    </location>
    <ligand>
        <name>Mn(2+)</name>
        <dbReference type="ChEBI" id="CHEBI:29035"/>
        <label>2</label>
    </ligand>
</feature>
<evidence type="ECO:0000256" key="5">
    <source>
        <dbReference type="ARBA" id="ARBA00022670"/>
    </source>
</evidence>
<evidence type="ECO:0000256" key="1">
    <source>
        <dbReference type="ARBA" id="ARBA00000135"/>
    </source>
</evidence>
<evidence type="ECO:0000256" key="7">
    <source>
        <dbReference type="ARBA" id="ARBA00049972"/>
    </source>
</evidence>
<evidence type="ECO:0000259" key="9">
    <source>
        <dbReference type="PROSITE" id="PS00631"/>
    </source>
</evidence>
<comment type="subcellular location">
    <subcellularLocation>
        <location evidence="8">Cytoplasm</location>
    </subcellularLocation>
</comment>
<dbReference type="EC" id="3.4.11.1" evidence="8"/>
<dbReference type="InterPro" id="IPR000819">
    <property type="entry name" value="Peptidase_M17_C"/>
</dbReference>
<dbReference type="InterPro" id="IPR011356">
    <property type="entry name" value="Leucine_aapep/pepB"/>
</dbReference>
<keyword evidence="4 8" id="KW-0031">Aminopeptidase</keyword>
<feature type="binding site" evidence="8">
    <location>
        <position position="369"/>
    </location>
    <ligand>
        <name>Mn(2+)</name>
        <dbReference type="ChEBI" id="CHEBI:29035"/>
        <label>1</label>
    </ligand>
</feature>
<comment type="catalytic activity">
    <reaction evidence="2 8">
        <text>Release of an N-terminal amino acid, preferentially leucine, but not glutamic or aspartic acids.</text>
        <dbReference type="EC" id="3.4.11.10"/>
    </reaction>
</comment>
<dbReference type="Pfam" id="PF00883">
    <property type="entry name" value="Peptidase_M17"/>
    <property type="match status" value="1"/>
</dbReference>
<dbReference type="GO" id="GO:0005737">
    <property type="term" value="C:cytoplasm"/>
    <property type="evidence" value="ECO:0007669"/>
    <property type="project" value="UniProtKB-SubCell"/>
</dbReference>
<dbReference type="CDD" id="cd00433">
    <property type="entry name" value="Peptidase_M17"/>
    <property type="match status" value="1"/>
</dbReference>
<keyword evidence="11" id="KW-1185">Reference proteome</keyword>
<dbReference type="NCBIfam" id="NF002073">
    <property type="entry name" value="PRK00913.1-2"/>
    <property type="match status" value="1"/>
</dbReference>
<evidence type="ECO:0000313" key="10">
    <source>
        <dbReference type="EMBL" id="SDZ05415.1"/>
    </source>
</evidence>
<dbReference type="Pfam" id="PF02789">
    <property type="entry name" value="Peptidase_M17_N"/>
    <property type="match status" value="1"/>
</dbReference>
<keyword evidence="8" id="KW-0963">Cytoplasm</keyword>
<gene>
    <name evidence="8" type="primary">pepA</name>
    <name evidence="10" type="ORF">SAMN05444365_10573</name>
</gene>
<dbReference type="Gene3D" id="3.40.220.10">
    <property type="entry name" value="Leucine Aminopeptidase, subunit E, domain 1"/>
    <property type="match status" value="1"/>
</dbReference>
<dbReference type="HAMAP" id="MF_00181">
    <property type="entry name" value="Cytosol_peptidase_M17"/>
    <property type="match status" value="1"/>
</dbReference>
<comment type="cofactor">
    <cofactor evidence="8">
        <name>Mn(2+)</name>
        <dbReference type="ChEBI" id="CHEBI:29035"/>
    </cofactor>
    <text evidence="8">Binds 2 manganese ions per subunit.</text>
</comment>
<comment type="catalytic activity">
    <reaction evidence="1 8">
        <text>Release of an N-terminal amino acid, Xaa-|-Yaa-, in which Xaa is preferably Leu, but may be other amino acids including Pro although not Arg or Lys, and Yaa may be Pro. Amino acid amides and methyl esters are also readily hydrolyzed, but rates on arylamides are exceedingly low.</text>
        <dbReference type="EC" id="3.4.11.1"/>
    </reaction>
</comment>
<dbReference type="InterPro" id="IPR043472">
    <property type="entry name" value="Macro_dom-like"/>
</dbReference>
<evidence type="ECO:0000313" key="11">
    <source>
        <dbReference type="Proteomes" id="UP000242415"/>
    </source>
</evidence>
<dbReference type="OrthoDB" id="9809354at2"/>
<dbReference type="PROSITE" id="PS00631">
    <property type="entry name" value="CYTOSOL_AP"/>
    <property type="match status" value="1"/>
</dbReference>
<dbReference type="GO" id="GO:0006508">
    <property type="term" value="P:proteolysis"/>
    <property type="evidence" value="ECO:0007669"/>
    <property type="project" value="UniProtKB-KW"/>
</dbReference>
<dbReference type="Gene3D" id="3.40.630.10">
    <property type="entry name" value="Zn peptidases"/>
    <property type="match status" value="1"/>
</dbReference>
<feature type="binding site" evidence="8">
    <location>
        <position position="369"/>
    </location>
    <ligand>
        <name>Mn(2+)</name>
        <dbReference type="ChEBI" id="CHEBI:29035"/>
        <label>2</label>
    </ligand>
</feature>
<evidence type="ECO:0000256" key="4">
    <source>
        <dbReference type="ARBA" id="ARBA00022438"/>
    </source>
</evidence>
<dbReference type="SUPFAM" id="SSF53187">
    <property type="entry name" value="Zn-dependent exopeptidases"/>
    <property type="match status" value="1"/>
</dbReference>
<keyword evidence="6 8" id="KW-0378">Hydrolase</keyword>
<dbReference type="PANTHER" id="PTHR11963:SF23">
    <property type="entry name" value="CYTOSOL AMINOPEPTIDASE"/>
    <property type="match status" value="1"/>
</dbReference>
<reference evidence="11" key="1">
    <citation type="submission" date="2016-10" db="EMBL/GenBank/DDBJ databases">
        <authorList>
            <person name="Varghese N."/>
            <person name="Submissions S."/>
        </authorList>
    </citation>
    <scope>NUCLEOTIDE SEQUENCE [LARGE SCALE GENOMIC DNA]</scope>
    <source>
        <strain evidence="11">DSM 45245</strain>
    </source>
</reference>
<dbReference type="InterPro" id="IPR023042">
    <property type="entry name" value="Peptidase_M17_leu_NH2_pept"/>
</dbReference>
<organism evidence="10 11">
    <name type="scientific">Micromonospora pattaloongensis</name>
    <dbReference type="NCBI Taxonomy" id="405436"/>
    <lineage>
        <taxon>Bacteria</taxon>
        <taxon>Bacillati</taxon>
        <taxon>Actinomycetota</taxon>
        <taxon>Actinomycetes</taxon>
        <taxon>Micromonosporales</taxon>
        <taxon>Micromonosporaceae</taxon>
        <taxon>Micromonospora</taxon>
    </lineage>
</organism>
<feature type="active site" evidence="8">
    <location>
        <position position="297"/>
    </location>
</feature>
<sequence length="523" mass="52573">MTSPITTLSLVDTDPAELAVDAVVIGVHSQTGEEGDGGPASALLLASGAESIAAAFDGKLTETLALLGATGGAGEVVKLATLGTITAPLVAAVGLGPEPTGAAPAPETLRRAAGAVVRALAGSGSVALTLPLPDDGDAPAALRAVAEGALLGGYRFAGYKTRPQPTRRAPVASVAVHVPDAADATARAEIARATVVAGAVARSRDWVNTAPNELRPPAFADAVAAAARDAGLTVEVLDEAALAAGGYGGILAVGQGSEAPPRLVKLSYTPAGAAADATRVALVGKGITFDTGGVSIKPAQGMWEMKSDMAGAAAVAAAMLAVAELKPAVPVTGYLPMAENMPSGSAYRPGDVVTMFNGKRVEVLNTDAEGRMVLGDAMARACADGTDYLLETSTLTGGQVVALGKRIAGVMGTPELCERVRTAGDAVGEPAWPMPLPDDVRKGMESEVADISQVNAGMDRAGHMLQGGVFLREFVTDEVAWAHIDVAGPAYHSGEPTGYWTKGGTGVPVRTLLELIDDIAANG</sequence>
<comment type="function">
    <text evidence="7 8">Presumably involved in the processing and regular turnover of intracellular proteins. Catalyzes the removal of unsubstituted N-terminal amino acids from various peptides.</text>
</comment>
<dbReference type="PRINTS" id="PR00481">
    <property type="entry name" value="LAMNOPPTDASE"/>
</dbReference>
<dbReference type="EMBL" id="FNPH01000005">
    <property type="protein sequence ID" value="SDZ05415.1"/>
    <property type="molecule type" value="Genomic_DNA"/>
</dbReference>
<comment type="similarity">
    <text evidence="3 8">Belongs to the peptidase M17 family.</text>
</comment>
<evidence type="ECO:0000256" key="6">
    <source>
        <dbReference type="ARBA" id="ARBA00022801"/>
    </source>
</evidence>
<keyword evidence="8" id="KW-0464">Manganese</keyword>
<feature type="domain" description="Cytosol aminopeptidase" evidence="9">
    <location>
        <begin position="365"/>
        <end position="372"/>
    </location>
</feature>
<evidence type="ECO:0000256" key="2">
    <source>
        <dbReference type="ARBA" id="ARBA00000967"/>
    </source>
</evidence>
<dbReference type="EC" id="3.4.11.10" evidence="8"/>
<keyword evidence="5 8" id="KW-0645">Protease</keyword>
<feature type="binding site" evidence="8">
    <location>
        <position position="290"/>
    </location>
    <ligand>
        <name>Mn(2+)</name>
        <dbReference type="ChEBI" id="CHEBI:29035"/>
        <label>1</label>
    </ligand>
</feature>
<dbReference type="PANTHER" id="PTHR11963">
    <property type="entry name" value="LEUCINE AMINOPEPTIDASE-RELATED"/>
    <property type="match status" value="1"/>
</dbReference>